<evidence type="ECO:0000313" key="3">
    <source>
        <dbReference type="Proteomes" id="UP001153269"/>
    </source>
</evidence>
<keyword evidence="3" id="KW-1185">Reference proteome</keyword>
<sequence>MLWRREDRCPSYSGDGELQCPTIPKEVIVSVMLHSSPPLISVVVVGDACPWCQGGSEGLDVPVVLEDPAVPASAGSSSGKTSADSRETSGTRSCSGRGPVRRITRRPPDALPSAGEDKVPFVPSSPAPRPLRPTPSWLRYYEPERDWA</sequence>
<evidence type="ECO:0000256" key="1">
    <source>
        <dbReference type="SAM" id="MobiDB-lite"/>
    </source>
</evidence>
<accession>A0A9N7VL06</accession>
<reference evidence="2" key="1">
    <citation type="submission" date="2020-03" db="EMBL/GenBank/DDBJ databases">
        <authorList>
            <person name="Weist P."/>
        </authorList>
    </citation>
    <scope>NUCLEOTIDE SEQUENCE</scope>
</reference>
<name>A0A9N7VL06_PLEPL</name>
<organism evidence="2 3">
    <name type="scientific">Pleuronectes platessa</name>
    <name type="common">European plaice</name>
    <dbReference type="NCBI Taxonomy" id="8262"/>
    <lineage>
        <taxon>Eukaryota</taxon>
        <taxon>Metazoa</taxon>
        <taxon>Chordata</taxon>
        <taxon>Craniata</taxon>
        <taxon>Vertebrata</taxon>
        <taxon>Euteleostomi</taxon>
        <taxon>Actinopterygii</taxon>
        <taxon>Neopterygii</taxon>
        <taxon>Teleostei</taxon>
        <taxon>Neoteleostei</taxon>
        <taxon>Acanthomorphata</taxon>
        <taxon>Carangaria</taxon>
        <taxon>Pleuronectiformes</taxon>
        <taxon>Pleuronectoidei</taxon>
        <taxon>Pleuronectidae</taxon>
        <taxon>Pleuronectes</taxon>
    </lineage>
</organism>
<gene>
    <name evidence="2" type="ORF">PLEPLA_LOCUS37970</name>
</gene>
<proteinExistence type="predicted"/>
<feature type="compositionally biased region" description="Low complexity" evidence="1">
    <location>
        <begin position="72"/>
        <end position="82"/>
    </location>
</feature>
<dbReference type="Proteomes" id="UP001153269">
    <property type="component" value="Unassembled WGS sequence"/>
</dbReference>
<feature type="compositionally biased region" description="Pro residues" evidence="1">
    <location>
        <begin position="123"/>
        <end position="133"/>
    </location>
</feature>
<protein>
    <submittedName>
        <fullName evidence="2">Uncharacterized protein</fullName>
    </submittedName>
</protein>
<evidence type="ECO:0000313" key="2">
    <source>
        <dbReference type="EMBL" id="CAB1450281.1"/>
    </source>
</evidence>
<comment type="caution">
    <text evidence="2">The sequence shown here is derived from an EMBL/GenBank/DDBJ whole genome shotgun (WGS) entry which is preliminary data.</text>
</comment>
<dbReference type="EMBL" id="CADEAL010004048">
    <property type="protein sequence ID" value="CAB1450281.1"/>
    <property type="molecule type" value="Genomic_DNA"/>
</dbReference>
<dbReference type="AlphaFoldDB" id="A0A9N7VL06"/>
<feature type="region of interest" description="Disordered" evidence="1">
    <location>
        <begin position="69"/>
        <end position="148"/>
    </location>
</feature>